<reference evidence="4 5" key="1">
    <citation type="submission" date="2019-03" db="EMBL/GenBank/DDBJ databases">
        <title>Ramlibacter sp. 18x22-1, whole genome shotgun sequence.</title>
        <authorList>
            <person name="Zhang X."/>
            <person name="Feng G."/>
            <person name="Zhu H."/>
        </authorList>
    </citation>
    <scope>NUCLEOTIDE SEQUENCE [LARGE SCALE GENOMIC DNA]</scope>
    <source>
        <strain evidence="4 5">18x22-1</strain>
    </source>
</reference>
<dbReference type="PROSITE" id="PS50088">
    <property type="entry name" value="ANK_REPEAT"/>
    <property type="match status" value="2"/>
</dbReference>
<keyword evidence="2 3" id="KW-0040">ANK repeat</keyword>
<dbReference type="PROSITE" id="PS50297">
    <property type="entry name" value="ANK_REP_REGION"/>
    <property type="match status" value="2"/>
</dbReference>
<accession>A0A4Z0BL71</accession>
<dbReference type="Pfam" id="PF12796">
    <property type="entry name" value="Ank_2"/>
    <property type="match status" value="2"/>
</dbReference>
<comment type="caution">
    <text evidence="4">The sequence shown here is derived from an EMBL/GenBank/DDBJ whole genome shotgun (WGS) entry which is preliminary data.</text>
</comment>
<dbReference type="SMART" id="SM00248">
    <property type="entry name" value="ANK"/>
    <property type="match status" value="5"/>
</dbReference>
<evidence type="ECO:0000256" key="1">
    <source>
        <dbReference type="ARBA" id="ARBA00022737"/>
    </source>
</evidence>
<dbReference type="PANTHER" id="PTHR24189">
    <property type="entry name" value="MYOTROPHIN"/>
    <property type="match status" value="1"/>
</dbReference>
<protein>
    <submittedName>
        <fullName evidence="4">Ankyrin repeat domain-containing protein</fullName>
    </submittedName>
</protein>
<feature type="repeat" description="ANK" evidence="3">
    <location>
        <begin position="279"/>
        <end position="311"/>
    </location>
</feature>
<evidence type="ECO:0000313" key="5">
    <source>
        <dbReference type="Proteomes" id="UP000297839"/>
    </source>
</evidence>
<feature type="repeat" description="ANK" evidence="3">
    <location>
        <begin position="96"/>
        <end position="128"/>
    </location>
</feature>
<proteinExistence type="predicted"/>
<sequence length="383" mass="41810">MDGSRRCCLDCIRARSRPMEAWKMTSFAVRRMAALALVLSACALLASCGVKPGPLHNAAIAGDIEFVRSWIRSGRPVDVDSSEYRHHIEHGFSYMVGVRPLMLASGMGHLDVMKALVDAGADIYAESVMNPGDCDGCRSNAFDYAVYAGQVEAARYLWSISDGKRLGKRLEQQLALACMEKCRDGAAQDETTNLALFLASIASDQALGRAIGQVGARDGGSAQLEFLRAHRVRFPPNTLHPIATEPTFRMSPAQFKDHLQRAELLLRLGGDPNNPYGARQTTPLMLAAGEQNLDLVKLFVSHGANVDQRGPGGESAVSWAVSSCPSNRRDQKEELDMVNFLVNAGARPTVPARTERFLRETCCAPEQRNSEYLGEICRKLGVN</sequence>
<evidence type="ECO:0000256" key="2">
    <source>
        <dbReference type="ARBA" id="ARBA00023043"/>
    </source>
</evidence>
<keyword evidence="5" id="KW-1185">Reference proteome</keyword>
<dbReference type="EMBL" id="SMLK01000004">
    <property type="protein sequence ID" value="TFZ00066.1"/>
    <property type="molecule type" value="Genomic_DNA"/>
</dbReference>
<dbReference type="Gene3D" id="1.25.40.20">
    <property type="entry name" value="Ankyrin repeat-containing domain"/>
    <property type="match status" value="2"/>
</dbReference>
<dbReference type="AlphaFoldDB" id="A0A4Z0BL71"/>
<evidence type="ECO:0000256" key="3">
    <source>
        <dbReference type="PROSITE-ProRule" id="PRU00023"/>
    </source>
</evidence>
<dbReference type="SUPFAM" id="SSF48403">
    <property type="entry name" value="Ankyrin repeat"/>
    <property type="match status" value="1"/>
</dbReference>
<gene>
    <name evidence="4" type="ORF">EZ216_13220</name>
</gene>
<dbReference type="Proteomes" id="UP000297839">
    <property type="component" value="Unassembled WGS sequence"/>
</dbReference>
<dbReference type="InterPro" id="IPR050745">
    <property type="entry name" value="Multifunctional_regulatory"/>
</dbReference>
<dbReference type="InterPro" id="IPR002110">
    <property type="entry name" value="Ankyrin_rpt"/>
</dbReference>
<dbReference type="OrthoDB" id="671583at2"/>
<name>A0A4Z0BL71_9BURK</name>
<dbReference type="InterPro" id="IPR036770">
    <property type="entry name" value="Ankyrin_rpt-contain_sf"/>
</dbReference>
<keyword evidence="1" id="KW-0677">Repeat</keyword>
<evidence type="ECO:0000313" key="4">
    <source>
        <dbReference type="EMBL" id="TFZ00066.1"/>
    </source>
</evidence>
<dbReference type="PANTHER" id="PTHR24189:SF50">
    <property type="entry name" value="ANKYRIN REPEAT AND SOCS BOX PROTEIN 2"/>
    <property type="match status" value="1"/>
</dbReference>
<organism evidence="4 5">
    <name type="scientific">Ramlibacter humi</name>
    <dbReference type="NCBI Taxonomy" id="2530451"/>
    <lineage>
        <taxon>Bacteria</taxon>
        <taxon>Pseudomonadati</taxon>
        <taxon>Pseudomonadota</taxon>
        <taxon>Betaproteobacteria</taxon>
        <taxon>Burkholderiales</taxon>
        <taxon>Comamonadaceae</taxon>
        <taxon>Ramlibacter</taxon>
    </lineage>
</organism>